<proteinExistence type="predicted"/>
<sequence>MSDMLLVGRVGRVDRWTFRRSWSTPRARRAGGGWTIAQTLAFLSRTVGPDRAHGDGPTTRPRQHVRSPGHANFAIGVLASRAHPTRSSTELPHVSVSYGRCFLSRPLCRPHCRSRSRVGRLIPLA</sequence>
<accession>A0A4Q9Q5P2</accession>
<protein>
    <submittedName>
        <fullName evidence="2">Uncharacterized protein</fullName>
    </submittedName>
</protein>
<dbReference type="Proteomes" id="UP000292082">
    <property type="component" value="Unassembled WGS sequence"/>
</dbReference>
<evidence type="ECO:0000256" key="1">
    <source>
        <dbReference type="SAM" id="MobiDB-lite"/>
    </source>
</evidence>
<keyword evidence="3" id="KW-1185">Reference proteome</keyword>
<gene>
    <name evidence="2" type="ORF">BD310DRAFT_918805</name>
</gene>
<evidence type="ECO:0000313" key="3">
    <source>
        <dbReference type="Proteomes" id="UP000292082"/>
    </source>
</evidence>
<dbReference type="AlphaFoldDB" id="A0A4Q9Q5P2"/>
<name>A0A4Q9Q5P2_9APHY</name>
<evidence type="ECO:0000313" key="2">
    <source>
        <dbReference type="EMBL" id="TBU62615.1"/>
    </source>
</evidence>
<reference evidence="2 3" key="1">
    <citation type="submission" date="2019-01" db="EMBL/GenBank/DDBJ databases">
        <title>Draft genome sequences of three monokaryotic isolates of the white-rot basidiomycete fungus Dichomitus squalens.</title>
        <authorList>
            <consortium name="DOE Joint Genome Institute"/>
            <person name="Lopez S.C."/>
            <person name="Andreopoulos B."/>
            <person name="Pangilinan J."/>
            <person name="Lipzen A."/>
            <person name="Riley R."/>
            <person name="Ahrendt S."/>
            <person name="Ng V."/>
            <person name="Barry K."/>
            <person name="Daum C."/>
            <person name="Grigoriev I.V."/>
            <person name="Hilden K.S."/>
            <person name="Makela M.R."/>
            <person name="de Vries R.P."/>
        </authorList>
    </citation>
    <scope>NUCLEOTIDE SEQUENCE [LARGE SCALE GENOMIC DNA]</scope>
    <source>
        <strain evidence="2 3">CBS 464.89</strain>
    </source>
</reference>
<feature type="region of interest" description="Disordered" evidence="1">
    <location>
        <begin position="47"/>
        <end position="66"/>
    </location>
</feature>
<dbReference type="EMBL" id="ML145093">
    <property type="protein sequence ID" value="TBU62615.1"/>
    <property type="molecule type" value="Genomic_DNA"/>
</dbReference>
<organism evidence="2 3">
    <name type="scientific">Dichomitus squalens</name>
    <dbReference type="NCBI Taxonomy" id="114155"/>
    <lineage>
        <taxon>Eukaryota</taxon>
        <taxon>Fungi</taxon>
        <taxon>Dikarya</taxon>
        <taxon>Basidiomycota</taxon>
        <taxon>Agaricomycotina</taxon>
        <taxon>Agaricomycetes</taxon>
        <taxon>Polyporales</taxon>
        <taxon>Polyporaceae</taxon>
        <taxon>Dichomitus</taxon>
    </lineage>
</organism>